<evidence type="ECO:0000256" key="1">
    <source>
        <dbReference type="ARBA" id="ARBA00004123"/>
    </source>
</evidence>
<evidence type="ECO:0000256" key="5">
    <source>
        <dbReference type="ARBA" id="ARBA00023054"/>
    </source>
</evidence>
<evidence type="ECO:0000256" key="2">
    <source>
        <dbReference type="ARBA" id="ARBA00022723"/>
    </source>
</evidence>
<evidence type="ECO:0008006" key="14">
    <source>
        <dbReference type="Google" id="ProtNLM"/>
    </source>
</evidence>
<dbReference type="InterPro" id="IPR013083">
    <property type="entry name" value="Znf_RING/FYVE/PHD"/>
</dbReference>
<reference evidence="12 13" key="1">
    <citation type="submission" date="2018-11" db="EMBL/GenBank/DDBJ databases">
        <authorList>
            <consortium name="Pathogen Informatics"/>
        </authorList>
    </citation>
    <scope>NUCLEOTIDE SEQUENCE [LARGE SCALE GENOMIC DNA]</scope>
    <source>
        <strain evidence="12 13">Zambia</strain>
    </source>
</reference>
<dbReference type="Pfam" id="PF00628">
    <property type="entry name" value="PHD"/>
    <property type="match status" value="1"/>
</dbReference>
<evidence type="ECO:0000256" key="4">
    <source>
        <dbReference type="ARBA" id="ARBA00022833"/>
    </source>
</evidence>
<dbReference type="Proteomes" id="UP000277204">
    <property type="component" value="Unassembled WGS sequence"/>
</dbReference>
<dbReference type="GO" id="GO:0000785">
    <property type="term" value="C:chromatin"/>
    <property type="evidence" value="ECO:0007669"/>
    <property type="project" value="TreeGrafter"/>
</dbReference>
<dbReference type="GO" id="GO:0005634">
    <property type="term" value="C:nucleus"/>
    <property type="evidence" value="ECO:0007669"/>
    <property type="project" value="UniProtKB-SubCell"/>
</dbReference>
<dbReference type="PROSITE" id="PS50016">
    <property type="entry name" value="ZF_PHD_2"/>
    <property type="match status" value="1"/>
</dbReference>
<keyword evidence="13" id="KW-1185">Reference proteome</keyword>
<dbReference type="PANTHER" id="PTHR45915">
    <property type="entry name" value="TRANSCRIPTION INTERMEDIARY FACTOR"/>
    <property type="match status" value="1"/>
</dbReference>
<dbReference type="PRINTS" id="PR00503">
    <property type="entry name" value="BROMODOMAIN"/>
</dbReference>
<dbReference type="InterPro" id="IPR011011">
    <property type="entry name" value="Znf_FYVE_PHD"/>
</dbReference>
<evidence type="ECO:0000256" key="6">
    <source>
        <dbReference type="ARBA" id="ARBA00023117"/>
    </source>
</evidence>
<keyword evidence="4" id="KW-0862">Zinc</keyword>
<keyword evidence="5" id="KW-0175">Coiled coil</keyword>
<keyword evidence="2" id="KW-0479">Metal-binding</keyword>
<evidence type="ECO:0000256" key="9">
    <source>
        <dbReference type="PROSITE-ProRule" id="PRU00146"/>
    </source>
</evidence>
<sequence length="284" mass="33138">MQYCRICRRDNNEACLLLCDGCDRGYHTYCFRPQLSNIPSGDWFCYDCVSKATSKHLFSEIKRLAVCYHCSRAVHNSCARPAFVRIPKQWYCSNCMFLKYIKTKDGNSNLSLQKSRRKRKVYEDTDVNNNQMVSTEDLLNHEASWAFRKPVNLKQVPIYRKIIKHPMDLSTIWRKVQDPAAYTTFSNWVHDVRLIFSNCEFFNEDDSEVGRAGHAMRAYFESRWSKFDEKVNLNGHEIDDESKSQKELKATNSVSERLIAICEDSTEIKHFNNMSVQSTSGTEN</sequence>
<keyword evidence="7" id="KW-0539">Nucleus</keyword>
<comment type="subcellular location">
    <subcellularLocation>
        <location evidence="1">Nucleus</location>
    </subcellularLocation>
</comment>
<dbReference type="InterPro" id="IPR019787">
    <property type="entry name" value="Znf_PHD-finger"/>
</dbReference>
<dbReference type="PANTHER" id="PTHR45915:SF2">
    <property type="entry name" value="TOUTATIS, ISOFORM E"/>
    <property type="match status" value="1"/>
</dbReference>
<dbReference type="SMART" id="SM00297">
    <property type="entry name" value="BROMO"/>
    <property type="match status" value="1"/>
</dbReference>
<keyword evidence="6 8" id="KW-0103">Bromodomain</keyword>
<feature type="domain" description="Bromo" evidence="10">
    <location>
        <begin position="139"/>
        <end position="210"/>
    </location>
</feature>
<proteinExistence type="predicted"/>
<evidence type="ECO:0000313" key="12">
    <source>
        <dbReference type="EMBL" id="VDP34604.1"/>
    </source>
</evidence>
<dbReference type="InterPro" id="IPR001965">
    <property type="entry name" value="Znf_PHD"/>
</dbReference>
<dbReference type="EMBL" id="UZAI01018213">
    <property type="protein sequence ID" value="VDP34604.1"/>
    <property type="molecule type" value="Genomic_DNA"/>
</dbReference>
<dbReference type="CDD" id="cd15545">
    <property type="entry name" value="PHD_BAZ2A_like"/>
    <property type="match status" value="1"/>
</dbReference>
<dbReference type="PROSITE" id="PS50014">
    <property type="entry name" value="BROMODOMAIN_2"/>
    <property type="match status" value="1"/>
</dbReference>
<dbReference type="Gene3D" id="1.20.920.10">
    <property type="entry name" value="Bromodomain-like"/>
    <property type="match status" value="1"/>
</dbReference>
<dbReference type="PROSITE" id="PS01359">
    <property type="entry name" value="ZF_PHD_1"/>
    <property type="match status" value="1"/>
</dbReference>
<protein>
    <recommendedName>
        <fullName evidence="14">PHD-type domain-containing protein</fullName>
    </recommendedName>
</protein>
<organism evidence="12 13">
    <name type="scientific">Schistosoma margrebowiei</name>
    <dbReference type="NCBI Taxonomy" id="48269"/>
    <lineage>
        <taxon>Eukaryota</taxon>
        <taxon>Metazoa</taxon>
        <taxon>Spiralia</taxon>
        <taxon>Lophotrochozoa</taxon>
        <taxon>Platyhelminthes</taxon>
        <taxon>Trematoda</taxon>
        <taxon>Digenea</taxon>
        <taxon>Strigeidida</taxon>
        <taxon>Schistosomatoidea</taxon>
        <taxon>Schistosomatidae</taxon>
        <taxon>Schistosoma</taxon>
    </lineage>
</organism>
<dbReference type="InterPro" id="IPR019786">
    <property type="entry name" value="Zinc_finger_PHD-type_CS"/>
</dbReference>
<dbReference type="Pfam" id="PF00439">
    <property type="entry name" value="Bromodomain"/>
    <property type="match status" value="1"/>
</dbReference>
<evidence type="ECO:0000256" key="7">
    <source>
        <dbReference type="ARBA" id="ARBA00023242"/>
    </source>
</evidence>
<dbReference type="GO" id="GO:0008270">
    <property type="term" value="F:zinc ion binding"/>
    <property type="evidence" value="ECO:0007669"/>
    <property type="project" value="UniProtKB-KW"/>
</dbReference>
<accession>A0A3P8DRC8</accession>
<evidence type="ECO:0000256" key="3">
    <source>
        <dbReference type="ARBA" id="ARBA00022771"/>
    </source>
</evidence>
<dbReference type="InterPro" id="IPR036427">
    <property type="entry name" value="Bromodomain-like_sf"/>
</dbReference>
<dbReference type="SUPFAM" id="SSF47370">
    <property type="entry name" value="Bromodomain"/>
    <property type="match status" value="1"/>
</dbReference>
<dbReference type="AlphaFoldDB" id="A0A3P8DRC8"/>
<dbReference type="SUPFAM" id="SSF57903">
    <property type="entry name" value="FYVE/PHD zinc finger"/>
    <property type="match status" value="2"/>
</dbReference>
<evidence type="ECO:0000256" key="8">
    <source>
        <dbReference type="PROSITE-ProRule" id="PRU00035"/>
    </source>
</evidence>
<name>A0A3P8DRC8_9TREM</name>
<evidence type="ECO:0000259" key="11">
    <source>
        <dbReference type="PROSITE" id="PS50016"/>
    </source>
</evidence>
<keyword evidence="3 9" id="KW-0863">Zinc-finger</keyword>
<evidence type="ECO:0000313" key="13">
    <source>
        <dbReference type="Proteomes" id="UP000277204"/>
    </source>
</evidence>
<gene>
    <name evidence="12" type="ORF">SMRZ_LOCUS20196</name>
</gene>
<dbReference type="Gene3D" id="3.30.40.10">
    <property type="entry name" value="Zinc/RING finger domain, C3HC4 (zinc finger)"/>
    <property type="match status" value="2"/>
</dbReference>
<evidence type="ECO:0000259" key="10">
    <source>
        <dbReference type="PROSITE" id="PS50014"/>
    </source>
</evidence>
<feature type="domain" description="PHD-type" evidence="11">
    <location>
        <begin position="1"/>
        <end position="51"/>
    </location>
</feature>
<dbReference type="SMART" id="SM00249">
    <property type="entry name" value="PHD"/>
    <property type="match status" value="2"/>
</dbReference>
<dbReference type="InterPro" id="IPR001487">
    <property type="entry name" value="Bromodomain"/>
</dbReference>